<dbReference type="Gene3D" id="1.10.510.10">
    <property type="entry name" value="Transferase(Phosphotransferase) domain 1"/>
    <property type="match status" value="1"/>
</dbReference>
<comment type="caution">
    <text evidence="5">The sequence shown here is derived from an EMBL/GenBank/DDBJ whole genome shotgun (WGS) entry which is preliminary data.</text>
</comment>
<keyword evidence="6" id="KW-1185">Reference proteome</keyword>
<organism evidence="5 6">
    <name type="scientific">Blattamonas nauphoetae</name>
    <dbReference type="NCBI Taxonomy" id="2049346"/>
    <lineage>
        <taxon>Eukaryota</taxon>
        <taxon>Metamonada</taxon>
        <taxon>Preaxostyla</taxon>
        <taxon>Oxymonadida</taxon>
        <taxon>Blattamonas</taxon>
    </lineage>
</organism>
<dbReference type="PANTHER" id="PTHR44329:SF298">
    <property type="entry name" value="MIXED LINEAGE KINASE DOMAIN-LIKE PROTEIN"/>
    <property type="match status" value="1"/>
</dbReference>
<evidence type="ECO:0000313" key="5">
    <source>
        <dbReference type="EMBL" id="KAK2957833.1"/>
    </source>
</evidence>
<dbReference type="EC" id="2.7.12.1" evidence="5"/>
<dbReference type="Pfam" id="PF07714">
    <property type="entry name" value="PK_Tyr_Ser-Thr"/>
    <property type="match status" value="1"/>
</dbReference>
<keyword evidence="5" id="KW-0418">Kinase</keyword>
<dbReference type="Gene3D" id="3.30.200.20">
    <property type="entry name" value="Phosphorylase Kinase, domain 1"/>
    <property type="match status" value="1"/>
</dbReference>
<evidence type="ECO:0000313" key="6">
    <source>
        <dbReference type="Proteomes" id="UP001281761"/>
    </source>
</evidence>
<dbReference type="InterPro" id="IPR051681">
    <property type="entry name" value="Ser/Thr_Kinases-Pseudokinases"/>
</dbReference>
<keyword evidence="2" id="KW-0067">ATP-binding</keyword>
<accession>A0ABQ9Y2B4</accession>
<evidence type="ECO:0000256" key="3">
    <source>
        <dbReference type="SAM" id="MobiDB-lite"/>
    </source>
</evidence>
<reference evidence="5 6" key="1">
    <citation type="journal article" date="2022" name="bioRxiv">
        <title>Genomics of Preaxostyla Flagellates Illuminates Evolutionary Transitions and the Path Towards Mitochondrial Loss.</title>
        <authorList>
            <person name="Novak L.V.F."/>
            <person name="Treitli S.C."/>
            <person name="Pyrih J."/>
            <person name="Halakuc P."/>
            <person name="Pipaliya S.V."/>
            <person name="Vacek V."/>
            <person name="Brzon O."/>
            <person name="Soukal P."/>
            <person name="Eme L."/>
            <person name="Dacks J.B."/>
            <person name="Karnkowska A."/>
            <person name="Elias M."/>
            <person name="Hampl V."/>
        </authorList>
    </citation>
    <scope>NUCLEOTIDE SEQUENCE [LARGE SCALE GENOMIC DNA]</scope>
    <source>
        <strain evidence="5">NAU3</strain>
        <tissue evidence="5">Gut</tissue>
    </source>
</reference>
<dbReference type="InterPro" id="IPR001245">
    <property type="entry name" value="Ser-Thr/Tyr_kinase_cat_dom"/>
</dbReference>
<evidence type="ECO:0000259" key="4">
    <source>
        <dbReference type="PROSITE" id="PS50011"/>
    </source>
</evidence>
<feature type="compositionally biased region" description="Polar residues" evidence="3">
    <location>
        <begin position="11"/>
        <end position="20"/>
    </location>
</feature>
<sequence length="333" mass="37570">MGCGDSKAVSPETTTNQQPPKSKDPEPDNNTSLFSDDEPPPEHADDSQEIERIKEALTQKNLLVSADDLHLSEFSLFKSSNGRILEGELNNEKIIAKCVETPNLNMEAFLYEADDILRYSHPNIIPLKAVCLDPPILVFPFYNNGNLRTYLYGKDMKTLAWTEKKQILIQLCQAIQTIHNDSPHHLFGCVSSLHVLLDEAHKPTLSGFGGSFRIRLMTPLKDQTSDPLKLSSLTWTAPELIGNESQLTSKMDIFSLAIVMYEILFQQDPYEGMTQKQLMAAILRQEIVRPSIPDDLPEGVSVELIEMMKECWDELPENRPSIEDVLELFESLP</sequence>
<dbReference type="PANTHER" id="PTHR44329">
    <property type="entry name" value="SERINE/THREONINE-PROTEIN KINASE TNNI3K-RELATED"/>
    <property type="match status" value="1"/>
</dbReference>
<feature type="region of interest" description="Disordered" evidence="3">
    <location>
        <begin position="1"/>
        <end position="47"/>
    </location>
</feature>
<dbReference type="InterPro" id="IPR011009">
    <property type="entry name" value="Kinase-like_dom_sf"/>
</dbReference>
<dbReference type="GO" id="GO:0004712">
    <property type="term" value="F:protein serine/threonine/tyrosine kinase activity"/>
    <property type="evidence" value="ECO:0007669"/>
    <property type="project" value="UniProtKB-EC"/>
</dbReference>
<protein>
    <submittedName>
        <fullName evidence="5">Dual specificity protein kinase pyk3</fullName>
        <ecNumber evidence="5">2.7.12.1</ecNumber>
    </submittedName>
</protein>
<gene>
    <name evidence="5" type="ORF">BLNAU_7267</name>
</gene>
<name>A0ABQ9Y2B4_9EUKA</name>
<dbReference type="Proteomes" id="UP001281761">
    <property type="component" value="Unassembled WGS sequence"/>
</dbReference>
<keyword evidence="5" id="KW-0808">Transferase</keyword>
<feature type="domain" description="Protein kinase" evidence="4">
    <location>
        <begin position="70"/>
        <end position="333"/>
    </location>
</feature>
<dbReference type="InterPro" id="IPR000719">
    <property type="entry name" value="Prot_kinase_dom"/>
</dbReference>
<dbReference type="SUPFAM" id="SSF56112">
    <property type="entry name" value="Protein kinase-like (PK-like)"/>
    <property type="match status" value="1"/>
</dbReference>
<keyword evidence="1" id="KW-0547">Nucleotide-binding</keyword>
<dbReference type="EMBL" id="JARBJD010000043">
    <property type="protein sequence ID" value="KAK2957833.1"/>
    <property type="molecule type" value="Genomic_DNA"/>
</dbReference>
<dbReference type="PROSITE" id="PS50011">
    <property type="entry name" value="PROTEIN_KINASE_DOM"/>
    <property type="match status" value="1"/>
</dbReference>
<proteinExistence type="predicted"/>
<evidence type="ECO:0000256" key="2">
    <source>
        <dbReference type="ARBA" id="ARBA00022840"/>
    </source>
</evidence>
<evidence type="ECO:0000256" key="1">
    <source>
        <dbReference type="ARBA" id="ARBA00022741"/>
    </source>
</evidence>